<keyword evidence="9" id="KW-1185">Reference proteome</keyword>
<evidence type="ECO:0000256" key="5">
    <source>
        <dbReference type="ARBA" id="ARBA00022801"/>
    </source>
</evidence>
<dbReference type="SMART" id="SM00173">
    <property type="entry name" value="RAS"/>
    <property type="match status" value="1"/>
</dbReference>
<protein>
    <recommendedName>
        <fullName evidence="2">small monomeric GTPase</fullName>
        <ecNumber evidence="2">3.6.5.2</ecNumber>
    </recommendedName>
</protein>
<evidence type="ECO:0000313" key="8">
    <source>
        <dbReference type="EMBL" id="KAJ5073592.1"/>
    </source>
</evidence>
<dbReference type="GO" id="GO:0005525">
    <property type="term" value="F:GTP binding"/>
    <property type="evidence" value="ECO:0007669"/>
    <property type="project" value="UniProtKB-KW"/>
</dbReference>
<dbReference type="FunFam" id="3.40.50.300:FF:000343">
    <property type="entry name" value="Ras family gtpase"/>
    <property type="match status" value="1"/>
</dbReference>
<evidence type="ECO:0000256" key="3">
    <source>
        <dbReference type="ARBA" id="ARBA00022475"/>
    </source>
</evidence>
<dbReference type="SMART" id="SM00175">
    <property type="entry name" value="RAB"/>
    <property type="match status" value="1"/>
</dbReference>
<evidence type="ECO:0000256" key="2">
    <source>
        <dbReference type="ARBA" id="ARBA00011984"/>
    </source>
</evidence>
<dbReference type="InterPro" id="IPR001806">
    <property type="entry name" value="Small_GTPase"/>
</dbReference>
<accession>A0A9Q0LIM4</accession>
<dbReference type="NCBIfam" id="TIGR00231">
    <property type="entry name" value="small_GTP"/>
    <property type="match status" value="1"/>
</dbReference>
<keyword evidence="5" id="KW-0378">Hydrolase</keyword>
<evidence type="ECO:0000256" key="4">
    <source>
        <dbReference type="ARBA" id="ARBA00022741"/>
    </source>
</evidence>
<dbReference type="Proteomes" id="UP001149090">
    <property type="component" value="Unassembled WGS sequence"/>
</dbReference>
<reference evidence="8" key="1">
    <citation type="submission" date="2022-10" db="EMBL/GenBank/DDBJ databases">
        <title>Novel sulphate-reducing endosymbionts in the free-living metamonad Anaeramoeba.</title>
        <authorList>
            <person name="Jerlstrom-Hultqvist J."/>
            <person name="Cepicka I."/>
            <person name="Gallot-Lavallee L."/>
            <person name="Salas-Leiva D."/>
            <person name="Curtis B.A."/>
            <person name="Zahonova K."/>
            <person name="Pipaliya S."/>
            <person name="Dacks J."/>
            <person name="Roger A.J."/>
        </authorList>
    </citation>
    <scope>NUCLEOTIDE SEQUENCE</scope>
    <source>
        <strain evidence="8">BMAN</strain>
    </source>
</reference>
<dbReference type="EMBL" id="JAPDFW010000073">
    <property type="protein sequence ID" value="KAJ5073592.1"/>
    <property type="molecule type" value="Genomic_DNA"/>
</dbReference>
<gene>
    <name evidence="8" type="ORF">M0811_08429</name>
</gene>
<dbReference type="InterPro" id="IPR020849">
    <property type="entry name" value="Small_GTPase_Ras-type"/>
</dbReference>
<dbReference type="PROSITE" id="PS51420">
    <property type="entry name" value="RHO"/>
    <property type="match status" value="1"/>
</dbReference>
<sequence length="199" mass="22592">MGDELYKLVVIGGGSVGKSCLTVRYLQGKFIQDYDPTIEENYRKMVIVDDRPCMLEILDTAGQEEYRTVRDKYLKQGQGFLLCYSITSRASFSEAKKLHETLRIVKKTNKIPIVTVGNKTDLESDRLVSTEEGEQLAQEFSCEFIETSAKTGLNVTEAYESLVRAVRKWKIEQETSTTTVTTNGQKPQLKKKKKLCMVI</sequence>
<evidence type="ECO:0000313" key="9">
    <source>
        <dbReference type="Proteomes" id="UP001149090"/>
    </source>
</evidence>
<dbReference type="AlphaFoldDB" id="A0A9Q0LIM4"/>
<dbReference type="PANTHER" id="PTHR24070">
    <property type="entry name" value="RAS, DI-RAS, AND RHEB FAMILY MEMBERS OF SMALL GTPASE SUPERFAMILY"/>
    <property type="match status" value="1"/>
</dbReference>
<dbReference type="OMA" id="HEVRDFK"/>
<dbReference type="Pfam" id="PF00071">
    <property type="entry name" value="Ras"/>
    <property type="match status" value="1"/>
</dbReference>
<comment type="caution">
    <text evidence="8">The sequence shown here is derived from an EMBL/GenBank/DDBJ whole genome shotgun (WGS) entry which is preliminary data.</text>
</comment>
<evidence type="ECO:0000256" key="6">
    <source>
        <dbReference type="ARBA" id="ARBA00023134"/>
    </source>
</evidence>
<dbReference type="Gene3D" id="3.40.50.300">
    <property type="entry name" value="P-loop containing nucleotide triphosphate hydrolases"/>
    <property type="match status" value="1"/>
</dbReference>
<organism evidence="8 9">
    <name type="scientific">Anaeramoeba ignava</name>
    <name type="common">Anaerobic marine amoeba</name>
    <dbReference type="NCBI Taxonomy" id="1746090"/>
    <lineage>
        <taxon>Eukaryota</taxon>
        <taxon>Metamonada</taxon>
        <taxon>Anaeramoebidae</taxon>
        <taxon>Anaeramoeba</taxon>
    </lineage>
</organism>
<dbReference type="SMART" id="SM00174">
    <property type="entry name" value="RHO"/>
    <property type="match status" value="1"/>
</dbReference>
<dbReference type="SUPFAM" id="SSF52540">
    <property type="entry name" value="P-loop containing nucleoside triphosphate hydrolases"/>
    <property type="match status" value="1"/>
</dbReference>
<keyword evidence="4" id="KW-0547">Nucleotide-binding</keyword>
<dbReference type="GO" id="GO:0003925">
    <property type="term" value="F:G protein activity"/>
    <property type="evidence" value="ECO:0007669"/>
    <property type="project" value="UniProtKB-EC"/>
</dbReference>
<dbReference type="EC" id="3.6.5.2" evidence="2"/>
<dbReference type="OrthoDB" id="5976022at2759"/>
<comment type="subcellular location">
    <subcellularLocation>
        <location evidence="1">Cell membrane</location>
    </subcellularLocation>
</comment>
<dbReference type="InterPro" id="IPR005225">
    <property type="entry name" value="Small_GTP-bd"/>
</dbReference>
<dbReference type="InterPro" id="IPR027417">
    <property type="entry name" value="P-loop_NTPase"/>
</dbReference>
<evidence type="ECO:0000256" key="7">
    <source>
        <dbReference type="ARBA" id="ARBA00023136"/>
    </source>
</evidence>
<keyword evidence="3" id="KW-1003">Cell membrane</keyword>
<dbReference type="GO" id="GO:0005886">
    <property type="term" value="C:plasma membrane"/>
    <property type="evidence" value="ECO:0007669"/>
    <property type="project" value="UniProtKB-SubCell"/>
</dbReference>
<name>A0A9Q0LIM4_ANAIG</name>
<dbReference type="CDD" id="cd00876">
    <property type="entry name" value="Ras"/>
    <property type="match status" value="1"/>
</dbReference>
<proteinExistence type="predicted"/>
<keyword evidence="6" id="KW-0342">GTP-binding</keyword>
<keyword evidence="7" id="KW-0472">Membrane</keyword>
<dbReference type="PROSITE" id="PS51421">
    <property type="entry name" value="RAS"/>
    <property type="match status" value="1"/>
</dbReference>
<dbReference type="PRINTS" id="PR00449">
    <property type="entry name" value="RASTRNSFRMNG"/>
</dbReference>
<evidence type="ECO:0000256" key="1">
    <source>
        <dbReference type="ARBA" id="ARBA00004236"/>
    </source>
</evidence>
<dbReference type="PROSITE" id="PS51419">
    <property type="entry name" value="RAB"/>
    <property type="match status" value="1"/>
</dbReference>
<dbReference type="SMART" id="SM00176">
    <property type="entry name" value="RAN"/>
    <property type="match status" value="1"/>
</dbReference>
<dbReference type="GO" id="GO:0007165">
    <property type="term" value="P:signal transduction"/>
    <property type="evidence" value="ECO:0007669"/>
    <property type="project" value="InterPro"/>
</dbReference>